<evidence type="ECO:0000313" key="1">
    <source>
        <dbReference type="EMBL" id="OEH83797.1"/>
    </source>
</evidence>
<dbReference type="AlphaFoldDB" id="A0A1E5L113"/>
<sequence length="90" mass="10342">MVLYVLLLFLEIAAGILDCPKNNTIKIIGEENLLASRLLNFSTIDHHLDQCGEEAFNLLLNQEKKSVTIPYTFIERDFSSKKIDRSEWIS</sequence>
<dbReference type="RefSeq" id="WP_069697147.1">
    <property type="nucleotide sequence ID" value="NZ_JAGGMA010000009.1"/>
</dbReference>
<dbReference type="Proteomes" id="UP000095256">
    <property type="component" value="Unassembled WGS sequence"/>
</dbReference>
<gene>
    <name evidence="1" type="ORF">BCR26_07295</name>
</gene>
<dbReference type="EMBL" id="MIEK01000002">
    <property type="protein sequence ID" value="OEH83797.1"/>
    <property type="molecule type" value="Genomic_DNA"/>
</dbReference>
<comment type="caution">
    <text evidence="1">The sequence shown here is derived from an EMBL/GenBank/DDBJ whole genome shotgun (WGS) entry which is preliminary data.</text>
</comment>
<evidence type="ECO:0000313" key="2">
    <source>
        <dbReference type="Proteomes" id="UP000095256"/>
    </source>
</evidence>
<keyword evidence="2" id="KW-1185">Reference proteome</keyword>
<dbReference type="STRING" id="762845.BCR26_07295"/>
<proteinExistence type="predicted"/>
<protein>
    <submittedName>
        <fullName evidence="1">Uncharacterized protein</fullName>
    </submittedName>
</protein>
<dbReference type="OrthoDB" id="9798934at2"/>
<name>A0A1E5L113_9ENTE</name>
<organism evidence="1 2">
    <name type="scientific">Enterococcus rivorum</name>
    <dbReference type="NCBI Taxonomy" id="762845"/>
    <lineage>
        <taxon>Bacteria</taxon>
        <taxon>Bacillati</taxon>
        <taxon>Bacillota</taxon>
        <taxon>Bacilli</taxon>
        <taxon>Lactobacillales</taxon>
        <taxon>Enterococcaceae</taxon>
        <taxon>Enterococcus</taxon>
    </lineage>
</organism>
<reference evidence="1 2" key="1">
    <citation type="submission" date="2016-09" db="EMBL/GenBank/DDBJ databases">
        <authorList>
            <person name="Capua I."/>
            <person name="De Benedictis P."/>
            <person name="Joannis T."/>
            <person name="Lombin L.H."/>
            <person name="Cattoli G."/>
        </authorList>
    </citation>
    <scope>NUCLEOTIDE SEQUENCE [LARGE SCALE GENOMIC DNA]</scope>
    <source>
        <strain evidence="1 2">LMG 25899</strain>
    </source>
</reference>
<accession>A0A1E5L113</accession>